<dbReference type="Proteomes" id="UP000199398">
    <property type="component" value="Unassembled WGS sequence"/>
</dbReference>
<evidence type="ECO:0000256" key="2">
    <source>
        <dbReference type="ARBA" id="ARBA00022723"/>
    </source>
</evidence>
<dbReference type="InterPro" id="IPR002716">
    <property type="entry name" value="PIN_dom"/>
</dbReference>
<feature type="domain" description="PIN" evidence="5">
    <location>
        <begin position="6"/>
        <end position="98"/>
    </location>
</feature>
<dbReference type="STRING" id="455193.SAMN05421805_13113"/>
<keyword evidence="4" id="KW-0460">Magnesium</keyword>
<keyword evidence="3" id="KW-0378">Hydrolase</keyword>
<dbReference type="GO" id="GO:0016787">
    <property type="term" value="F:hydrolase activity"/>
    <property type="evidence" value="ECO:0007669"/>
    <property type="project" value="UniProtKB-KW"/>
</dbReference>
<keyword evidence="1" id="KW-0540">Nuclease</keyword>
<evidence type="ECO:0000256" key="4">
    <source>
        <dbReference type="ARBA" id="ARBA00022842"/>
    </source>
</evidence>
<dbReference type="Pfam" id="PF13470">
    <property type="entry name" value="PIN_3"/>
    <property type="match status" value="1"/>
</dbReference>
<evidence type="ECO:0000313" key="7">
    <source>
        <dbReference type="Proteomes" id="UP000199398"/>
    </source>
</evidence>
<name>A0A1I5LHC3_9PSEU</name>
<dbReference type="AlphaFoldDB" id="A0A1I5LHC3"/>
<evidence type="ECO:0000256" key="1">
    <source>
        <dbReference type="ARBA" id="ARBA00022722"/>
    </source>
</evidence>
<protein>
    <submittedName>
        <fullName evidence="6">PIN domain-containing protein</fullName>
    </submittedName>
</protein>
<reference evidence="6 7" key="1">
    <citation type="submission" date="2016-10" db="EMBL/GenBank/DDBJ databases">
        <authorList>
            <person name="de Groot N.N."/>
        </authorList>
    </citation>
    <scope>NUCLEOTIDE SEQUENCE [LARGE SCALE GENOMIC DNA]</scope>
    <source>
        <strain evidence="6 7">CPCC 201259</strain>
    </source>
</reference>
<proteinExistence type="predicted"/>
<dbReference type="GO" id="GO:0046872">
    <property type="term" value="F:metal ion binding"/>
    <property type="evidence" value="ECO:0007669"/>
    <property type="project" value="UniProtKB-KW"/>
</dbReference>
<organism evidence="6 7">
    <name type="scientific">Saccharopolyspora antimicrobica</name>
    <dbReference type="NCBI Taxonomy" id="455193"/>
    <lineage>
        <taxon>Bacteria</taxon>
        <taxon>Bacillati</taxon>
        <taxon>Actinomycetota</taxon>
        <taxon>Actinomycetes</taxon>
        <taxon>Pseudonocardiales</taxon>
        <taxon>Pseudonocardiaceae</taxon>
        <taxon>Saccharopolyspora</taxon>
    </lineage>
</organism>
<dbReference type="GO" id="GO:0004518">
    <property type="term" value="F:nuclease activity"/>
    <property type="evidence" value="ECO:0007669"/>
    <property type="project" value="UniProtKB-KW"/>
</dbReference>
<gene>
    <name evidence="6" type="ORF">SAMN05421805_13113</name>
</gene>
<keyword evidence="2" id="KW-0479">Metal-binding</keyword>
<evidence type="ECO:0000313" key="6">
    <source>
        <dbReference type="EMBL" id="SFO96572.1"/>
    </source>
</evidence>
<evidence type="ECO:0000256" key="3">
    <source>
        <dbReference type="ARBA" id="ARBA00022801"/>
    </source>
</evidence>
<sequence>MAAYPALLDTCVLFPQYLCDTLLRLALSGTYRPLRSGGILDELRRNVAEVVGERAIERRIANMRRVFPSAEIAGYEALTSKMTCDEKDRHVLAAAVRGVPR</sequence>
<accession>A0A1I5LHC3</accession>
<dbReference type="EMBL" id="FOUP01000031">
    <property type="protein sequence ID" value="SFO96572.1"/>
    <property type="molecule type" value="Genomic_DNA"/>
</dbReference>
<evidence type="ECO:0000259" key="5">
    <source>
        <dbReference type="Pfam" id="PF13470"/>
    </source>
</evidence>
<dbReference type="RefSeq" id="WP_246025474.1">
    <property type="nucleotide sequence ID" value="NZ_FOUP01000031.1"/>
</dbReference>